<gene>
    <name evidence="7" type="ORF">HM131_04795</name>
</gene>
<proteinExistence type="predicted"/>
<accession>A0A1W5ZSC1</accession>
<keyword evidence="1 4" id="KW-0808">Transferase</keyword>
<dbReference type="InterPro" id="IPR024172">
    <property type="entry name" value="AadA/Aad9"/>
</dbReference>
<organism evidence="7 8">
    <name type="scientific">Halobacillus mangrovi</name>
    <dbReference type="NCBI Taxonomy" id="402384"/>
    <lineage>
        <taxon>Bacteria</taxon>
        <taxon>Bacillati</taxon>
        <taxon>Bacillota</taxon>
        <taxon>Bacilli</taxon>
        <taxon>Bacillales</taxon>
        <taxon>Bacillaceae</taxon>
        <taxon>Halobacillus</taxon>
    </lineage>
</organism>
<keyword evidence="4" id="KW-0547">Nucleotide-binding</keyword>
<dbReference type="RefSeq" id="WP_085028485.1">
    <property type="nucleotide sequence ID" value="NZ_CP020772.1"/>
</dbReference>
<dbReference type="InterPro" id="IPR043519">
    <property type="entry name" value="NT_sf"/>
</dbReference>
<keyword evidence="2 4" id="KW-0046">Antibiotic resistance</keyword>
<reference evidence="7 8" key="1">
    <citation type="submission" date="2017-04" db="EMBL/GenBank/DDBJ databases">
        <title>The whole genome sequencing and assembly of Halobacillus mangrovi strain.</title>
        <authorList>
            <person name="Lee S.-J."/>
            <person name="Park M.-K."/>
            <person name="Kim J.-Y."/>
            <person name="Lee Y.-J."/>
            <person name="Yi H."/>
            <person name="Bahn Y.-S."/>
            <person name="Kim J.F."/>
            <person name="Lee D.-W."/>
        </authorList>
    </citation>
    <scope>NUCLEOTIDE SEQUENCE [LARGE SCALE GENOMIC DNA]</scope>
    <source>
        <strain evidence="7 8">KTB 131</strain>
    </source>
</reference>
<evidence type="ECO:0000313" key="8">
    <source>
        <dbReference type="Proteomes" id="UP000192527"/>
    </source>
</evidence>
<feature type="domain" description="Adenylyltransferase AadA C-terminal" evidence="6">
    <location>
        <begin position="157"/>
        <end position="246"/>
    </location>
</feature>
<dbReference type="GO" id="GO:0005524">
    <property type="term" value="F:ATP binding"/>
    <property type="evidence" value="ECO:0007669"/>
    <property type="project" value="UniProtKB-KW"/>
</dbReference>
<dbReference type="Pfam" id="PF01909">
    <property type="entry name" value="NTP_transf_2"/>
    <property type="match status" value="1"/>
</dbReference>
<dbReference type="EMBL" id="CP020772">
    <property type="protein sequence ID" value="ARI76194.1"/>
    <property type="molecule type" value="Genomic_DNA"/>
</dbReference>
<dbReference type="CDD" id="cd05403">
    <property type="entry name" value="NT_KNTase_like"/>
    <property type="match status" value="1"/>
</dbReference>
<dbReference type="Gene3D" id="3.30.460.10">
    <property type="entry name" value="Beta Polymerase, domain 2"/>
    <property type="match status" value="1"/>
</dbReference>
<dbReference type="AlphaFoldDB" id="A0A1W5ZSC1"/>
<keyword evidence="8" id="KW-1185">Reference proteome</keyword>
<dbReference type="SUPFAM" id="SSF81301">
    <property type="entry name" value="Nucleotidyltransferase"/>
    <property type="match status" value="1"/>
</dbReference>
<dbReference type="STRING" id="402384.HM131_04795"/>
<evidence type="ECO:0000256" key="2">
    <source>
        <dbReference type="ARBA" id="ARBA00023251"/>
    </source>
</evidence>
<keyword evidence="4" id="KW-0548">Nucleotidyltransferase</keyword>
<dbReference type="GO" id="GO:0046677">
    <property type="term" value="P:response to antibiotic"/>
    <property type="evidence" value="ECO:0007669"/>
    <property type="project" value="UniProtKB-KW"/>
</dbReference>
<evidence type="ECO:0000256" key="4">
    <source>
        <dbReference type="PIRNR" id="PIRNR000819"/>
    </source>
</evidence>
<evidence type="ECO:0000256" key="3">
    <source>
        <dbReference type="ARBA" id="ARBA00047831"/>
    </source>
</evidence>
<dbReference type="GO" id="GO:0070566">
    <property type="term" value="F:adenylyltransferase activity"/>
    <property type="evidence" value="ECO:0007669"/>
    <property type="project" value="InterPro"/>
</dbReference>
<dbReference type="KEGG" id="hmn:HM131_04795"/>
<protein>
    <recommendedName>
        <fullName evidence="4">Spectinomycin 9-adenylyltransferase</fullName>
    </recommendedName>
</protein>
<name>A0A1W5ZSC1_9BACI</name>
<dbReference type="Pfam" id="PF13427">
    <property type="entry name" value="AadA_C"/>
    <property type="match status" value="1"/>
</dbReference>
<evidence type="ECO:0000259" key="6">
    <source>
        <dbReference type="Pfam" id="PF13427"/>
    </source>
</evidence>
<dbReference type="OrthoDB" id="5643411at2"/>
<dbReference type="InterPro" id="IPR025184">
    <property type="entry name" value="AadA_C"/>
</dbReference>
<dbReference type="PIRSF" id="PIRSF000819">
    <property type="entry name" value="Streptomycin_3-adenylyltransf"/>
    <property type="match status" value="1"/>
</dbReference>
<dbReference type="InterPro" id="IPR002934">
    <property type="entry name" value="Polymerase_NTP_transf_dom"/>
</dbReference>
<dbReference type="Proteomes" id="UP000192527">
    <property type="component" value="Chromosome"/>
</dbReference>
<sequence length="268" mass="30686">MTNWNTSSSDVKTFVSKLVKGTKSILKEDFIGFYLHGSLALGGFNAKTSDVDVLVITHKEMSVKIKRQLARLCLNLSHQPFPLEISVLTINQLTNWKHPSLFDFHYSELWRERYQEDLDKGACQYINEDQGKDPDLAAHLTITTFRGICIEGPPIHNVFPSVPTSHYVSSILQDYQGCLENIEDDPVYSVLNIIRVYRYLKAGKILSKQEAGEWGEKVLPVHLNSTVHKALHSYKSGEKSIFDKKEHIIFRNDMSRKIEKLSYDNNEV</sequence>
<evidence type="ECO:0000259" key="5">
    <source>
        <dbReference type="Pfam" id="PF01909"/>
    </source>
</evidence>
<keyword evidence="4" id="KW-0067">ATP-binding</keyword>
<comment type="catalytic activity">
    <reaction evidence="3 4">
        <text>spectinomycin + ATP = 9-O-adenylylspectinomycin + diphosphate</text>
        <dbReference type="Rhea" id="RHEA:63228"/>
        <dbReference type="ChEBI" id="CHEBI:30616"/>
        <dbReference type="ChEBI" id="CHEBI:33019"/>
        <dbReference type="ChEBI" id="CHEBI:146260"/>
        <dbReference type="ChEBI" id="CHEBI:146261"/>
    </reaction>
</comment>
<feature type="domain" description="Polymerase nucleotidyl transferase" evidence="5">
    <location>
        <begin position="23"/>
        <end position="98"/>
    </location>
</feature>
<evidence type="ECO:0000313" key="7">
    <source>
        <dbReference type="EMBL" id="ARI76194.1"/>
    </source>
</evidence>
<evidence type="ECO:0000256" key="1">
    <source>
        <dbReference type="ARBA" id="ARBA00022679"/>
    </source>
</evidence>